<evidence type="ECO:0000313" key="3">
    <source>
        <dbReference type="EMBL" id="RSL31063.1"/>
    </source>
</evidence>
<evidence type="ECO:0000313" key="4">
    <source>
        <dbReference type="Proteomes" id="UP000275076"/>
    </source>
</evidence>
<comment type="caution">
    <text evidence="3">The sequence shown here is derived from an EMBL/GenBank/DDBJ whole genome shotgun (WGS) entry which is preliminary data.</text>
</comment>
<dbReference type="EMBL" id="RBVX01000028">
    <property type="protein sequence ID" value="RSL31063.1"/>
    <property type="molecule type" value="Genomic_DNA"/>
</dbReference>
<dbReference type="OrthoDB" id="2691914at2"/>
<dbReference type="InterPro" id="IPR012614">
    <property type="entry name" value="SASP_SspP"/>
</dbReference>
<dbReference type="Pfam" id="PF08179">
    <property type="entry name" value="SspP"/>
    <property type="match status" value="1"/>
</dbReference>
<gene>
    <name evidence="3" type="ORF">D7Z54_22350</name>
</gene>
<keyword evidence="1" id="KW-0749">Sporulation</keyword>
<dbReference type="Proteomes" id="UP000275076">
    <property type="component" value="Unassembled WGS sequence"/>
</dbReference>
<feature type="compositionally biased region" description="Basic residues" evidence="2">
    <location>
        <begin position="39"/>
        <end position="51"/>
    </location>
</feature>
<proteinExistence type="predicted"/>
<feature type="region of interest" description="Disordered" evidence="2">
    <location>
        <begin position="1"/>
        <end position="51"/>
    </location>
</feature>
<reference evidence="3 4" key="1">
    <citation type="submission" date="2018-10" db="EMBL/GenBank/DDBJ databases">
        <title>Draft genome sequence of Bacillus salarius IM0101, isolated from a hypersaline soil in Inner Mongolia, China.</title>
        <authorList>
            <person name="Yamprayoonswat W."/>
            <person name="Boonvisut S."/>
            <person name="Jumpathong W."/>
            <person name="Sittihan S."/>
            <person name="Ruangsuj P."/>
            <person name="Wanthongcharoen S."/>
            <person name="Thongpramul N."/>
            <person name="Pimmason S."/>
            <person name="Yu B."/>
            <person name="Yasawong M."/>
        </authorList>
    </citation>
    <scope>NUCLEOTIDE SEQUENCE [LARGE SCALE GENOMIC DNA]</scope>
    <source>
        <strain evidence="3 4">IM0101</strain>
    </source>
</reference>
<evidence type="ECO:0000256" key="2">
    <source>
        <dbReference type="SAM" id="MobiDB-lite"/>
    </source>
</evidence>
<protein>
    <submittedName>
        <fullName evidence="3">Small acid-soluble spore protein P</fullName>
    </submittedName>
</protein>
<dbReference type="RefSeq" id="WP_125559200.1">
    <property type="nucleotide sequence ID" value="NZ_RBVX01000028.1"/>
</dbReference>
<keyword evidence="4" id="KW-1185">Reference proteome</keyword>
<sequence>MKSKNRKGPKQQQEPNLPQSPKQPYGEPMSGSHKEKNQNHTRQKKNASHDM</sequence>
<accession>A0A428MY27</accession>
<dbReference type="GO" id="GO:0030435">
    <property type="term" value="P:sporulation resulting in formation of a cellular spore"/>
    <property type="evidence" value="ECO:0007669"/>
    <property type="project" value="UniProtKB-KW"/>
</dbReference>
<feature type="compositionally biased region" description="Polar residues" evidence="2">
    <location>
        <begin position="10"/>
        <end position="22"/>
    </location>
</feature>
<name>A0A428MY27_9BACI</name>
<evidence type="ECO:0000256" key="1">
    <source>
        <dbReference type="ARBA" id="ARBA00022969"/>
    </source>
</evidence>
<dbReference type="AlphaFoldDB" id="A0A428MY27"/>
<organism evidence="3 4">
    <name type="scientific">Salibacterium salarium</name>
    <dbReference type="NCBI Taxonomy" id="284579"/>
    <lineage>
        <taxon>Bacteria</taxon>
        <taxon>Bacillati</taxon>
        <taxon>Bacillota</taxon>
        <taxon>Bacilli</taxon>
        <taxon>Bacillales</taxon>
        <taxon>Bacillaceae</taxon>
    </lineage>
</organism>